<dbReference type="AlphaFoldDB" id="A0A1C7DDB7"/>
<sequence>MDSKKLFLRFIVAPIIVLVLLFLVIYVLEDGDINWLFFIPFIIVFMAINSIYFLIKKRKLN</sequence>
<dbReference type="Proteomes" id="UP000092661">
    <property type="component" value="Chromosome"/>
</dbReference>
<evidence type="ECO:0000313" key="3">
    <source>
        <dbReference type="EMBL" id="EIM06290.1"/>
    </source>
</evidence>
<gene>
    <name evidence="3" type="ORF">A1A1_12027</name>
    <name evidence="2" type="ORF">BBH88_03905</name>
</gene>
<organism evidence="3 4">
    <name type="scientific">Planococcus antarcticus DSM 14505</name>
    <dbReference type="NCBI Taxonomy" id="1185653"/>
    <lineage>
        <taxon>Bacteria</taxon>
        <taxon>Bacillati</taxon>
        <taxon>Bacillota</taxon>
        <taxon>Bacilli</taxon>
        <taxon>Bacillales</taxon>
        <taxon>Caryophanaceae</taxon>
        <taxon>Planococcus</taxon>
    </lineage>
</organism>
<keyword evidence="1" id="KW-1133">Transmembrane helix</keyword>
<evidence type="ECO:0000313" key="4">
    <source>
        <dbReference type="Proteomes" id="UP000004725"/>
    </source>
</evidence>
<evidence type="ECO:0000256" key="1">
    <source>
        <dbReference type="SAM" id="Phobius"/>
    </source>
</evidence>
<evidence type="ECO:0000313" key="2">
    <source>
        <dbReference type="EMBL" id="ANU09510.1"/>
    </source>
</evidence>
<protein>
    <submittedName>
        <fullName evidence="3">Uncharacterized protein</fullName>
    </submittedName>
</protein>
<reference evidence="3 4" key="1">
    <citation type="journal article" date="2012" name="J. Bacteriol.">
        <title>Genome Sequence of the Antarctic Psychrophile Bacterium Planococcus antarcticus DSM 14505.</title>
        <authorList>
            <person name="Margolles A."/>
            <person name="Gueimonde M."/>
            <person name="Sanchez B."/>
        </authorList>
    </citation>
    <scope>NUCLEOTIDE SEQUENCE [LARGE SCALE GENOMIC DNA]</scope>
    <source>
        <strain evidence="3 4">DSM 14505</strain>
    </source>
</reference>
<accession>A0A1C7DDB7</accession>
<evidence type="ECO:0000313" key="5">
    <source>
        <dbReference type="Proteomes" id="UP000092661"/>
    </source>
</evidence>
<keyword evidence="1" id="KW-0472">Membrane</keyword>
<feature type="transmembrane region" description="Helical" evidence="1">
    <location>
        <begin position="34"/>
        <end position="55"/>
    </location>
</feature>
<dbReference type="EMBL" id="CP016534">
    <property type="protein sequence ID" value="ANU09510.1"/>
    <property type="molecule type" value="Genomic_DNA"/>
</dbReference>
<dbReference type="Proteomes" id="UP000004725">
    <property type="component" value="Unassembled WGS sequence"/>
</dbReference>
<dbReference type="EMBL" id="AJYB01000033">
    <property type="protein sequence ID" value="EIM06290.1"/>
    <property type="molecule type" value="Genomic_DNA"/>
</dbReference>
<keyword evidence="5" id="KW-1185">Reference proteome</keyword>
<feature type="transmembrane region" description="Helical" evidence="1">
    <location>
        <begin position="7"/>
        <end position="28"/>
    </location>
</feature>
<proteinExistence type="predicted"/>
<reference evidence="2" key="3">
    <citation type="submission" date="2016-10" db="EMBL/GenBank/DDBJ databases">
        <authorList>
            <person name="See-Too W.S."/>
        </authorList>
    </citation>
    <scope>NUCLEOTIDE SEQUENCE</scope>
    <source>
        <strain evidence="2">DSM 14505</strain>
    </source>
</reference>
<keyword evidence="1" id="KW-0812">Transmembrane</keyword>
<name>A0A1C7DDB7_9BACL</name>
<dbReference type="RefSeq" id="WP_006830375.1">
    <property type="nucleotide sequence ID" value="NZ_AJYB01000033.1"/>
</dbReference>
<dbReference type="KEGG" id="pana:BBH88_03905"/>
<reference evidence="5" key="2">
    <citation type="submission" date="2016-07" db="EMBL/GenBank/DDBJ databases">
        <authorList>
            <person name="See-Too W.S."/>
        </authorList>
    </citation>
    <scope>NUCLEOTIDE SEQUENCE [LARGE SCALE GENOMIC DNA]</scope>
    <source>
        <strain evidence="5">DSM 14505</strain>
    </source>
</reference>